<evidence type="ECO:0000259" key="7">
    <source>
        <dbReference type="Pfam" id="PF13396"/>
    </source>
</evidence>
<feature type="domain" description="Cardiolipin synthase N-terminal" evidence="7">
    <location>
        <begin position="29"/>
        <end position="71"/>
    </location>
</feature>
<reference evidence="8 9" key="1">
    <citation type="submission" date="2019-03" db="EMBL/GenBank/DDBJ databases">
        <title>Genomic Encyclopedia of Archaeal and Bacterial Type Strains, Phase II (KMG-II): from individual species to whole genera.</title>
        <authorList>
            <person name="Goeker M."/>
        </authorList>
    </citation>
    <scope>NUCLEOTIDE SEQUENCE [LARGE SCALE GENOMIC DNA]</scope>
    <source>
        <strain evidence="8 9">DSM 45499</strain>
    </source>
</reference>
<keyword evidence="2" id="KW-1003">Cell membrane</keyword>
<accession>A0A4R7V4V9</accession>
<keyword evidence="9" id="KW-1185">Reference proteome</keyword>
<keyword evidence="3 6" id="KW-0812">Transmembrane</keyword>
<organism evidence="8 9">
    <name type="scientific">Actinophytocola oryzae</name>
    <dbReference type="NCBI Taxonomy" id="502181"/>
    <lineage>
        <taxon>Bacteria</taxon>
        <taxon>Bacillati</taxon>
        <taxon>Actinomycetota</taxon>
        <taxon>Actinomycetes</taxon>
        <taxon>Pseudonocardiales</taxon>
        <taxon>Pseudonocardiaceae</taxon>
    </lineage>
</organism>
<dbReference type="InterPro" id="IPR027379">
    <property type="entry name" value="CLS_N"/>
</dbReference>
<evidence type="ECO:0000256" key="1">
    <source>
        <dbReference type="ARBA" id="ARBA00004651"/>
    </source>
</evidence>
<evidence type="ECO:0000313" key="9">
    <source>
        <dbReference type="Proteomes" id="UP000294927"/>
    </source>
</evidence>
<evidence type="ECO:0000256" key="5">
    <source>
        <dbReference type="ARBA" id="ARBA00023136"/>
    </source>
</evidence>
<evidence type="ECO:0000256" key="4">
    <source>
        <dbReference type="ARBA" id="ARBA00022989"/>
    </source>
</evidence>
<dbReference type="Pfam" id="PF13396">
    <property type="entry name" value="PLDc_N"/>
    <property type="match status" value="1"/>
</dbReference>
<gene>
    <name evidence="8" type="ORF">CLV71_1175</name>
</gene>
<keyword evidence="4 6" id="KW-1133">Transmembrane helix</keyword>
<sequence length="88" mass="9584">MVMARKHWRDLTSGQRWAFAGMFAIQVGLAATAWTDLARRPMAAVRGRKPLWAFVIAVNFVGPITYLCVGRRRGGCGSHPDGAEGPVS</sequence>
<dbReference type="AlphaFoldDB" id="A0A4R7V4V9"/>
<dbReference type="GO" id="GO:0005886">
    <property type="term" value="C:plasma membrane"/>
    <property type="evidence" value="ECO:0007669"/>
    <property type="project" value="UniProtKB-SubCell"/>
</dbReference>
<dbReference type="Proteomes" id="UP000294927">
    <property type="component" value="Unassembled WGS sequence"/>
</dbReference>
<protein>
    <submittedName>
        <fullName evidence="8">Phospholipase D-like protein</fullName>
    </submittedName>
</protein>
<proteinExistence type="predicted"/>
<evidence type="ECO:0000313" key="8">
    <source>
        <dbReference type="EMBL" id="TDV42536.1"/>
    </source>
</evidence>
<comment type="subcellular location">
    <subcellularLocation>
        <location evidence="1">Cell membrane</location>
        <topology evidence="1">Multi-pass membrane protein</topology>
    </subcellularLocation>
</comment>
<evidence type="ECO:0000256" key="6">
    <source>
        <dbReference type="SAM" id="Phobius"/>
    </source>
</evidence>
<evidence type="ECO:0000256" key="2">
    <source>
        <dbReference type="ARBA" id="ARBA00022475"/>
    </source>
</evidence>
<feature type="transmembrane region" description="Helical" evidence="6">
    <location>
        <begin position="51"/>
        <end position="69"/>
    </location>
</feature>
<dbReference type="EMBL" id="SOCP01000017">
    <property type="protein sequence ID" value="TDV42536.1"/>
    <property type="molecule type" value="Genomic_DNA"/>
</dbReference>
<name>A0A4R7V4V9_9PSEU</name>
<keyword evidence="5 6" id="KW-0472">Membrane</keyword>
<evidence type="ECO:0000256" key="3">
    <source>
        <dbReference type="ARBA" id="ARBA00022692"/>
    </source>
</evidence>
<comment type="caution">
    <text evidence="8">The sequence shown here is derived from an EMBL/GenBank/DDBJ whole genome shotgun (WGS) entry which is preliminary data.</text>
</comment>